<evidence type="ECO:0008006" key="6">
    <source>
        <dbReference type="Google" id="ProtNLM"/>
    </source>
</evidence>
<dbReference type="SUPFAM" id="SSF51735">
    <property type="entry name" value="NAD(P)-binding Rossmann-fold domains"/>
    <property type="match status" value="1"/>
</dbReference>
<dbReference type="EMBL" id="CP063413">
    <property type="protein sequence ID" value="QSZ37575.1"/>
    <property type="molecule type" value="Genomic_DNA"/>
</dbReference>
<name>A0A8A3PRS8_9HELO</name>
<dbReference type="PANTHER" id="PTHR44229">
    <property type="entry name" value="15-HYDROXYPROSTAGLANDIN DEHYDROGENASE [NAD(+)]"/>
    <property type="match status" value="1"/>
</dbReference>
<evidence type="ECO:0000256" key="1">
    <source>
        <dbReference type="ARBA" id="ARBA00006484"/>
    </source>
</evidence>
<sequence length="323" mass="34950">MCTCSCNILEYMPTSQPNSKMAMNVHSKTAIVTGGGSGISLCFAELLLSKGCNVVIADLALRPEAQQAISKYSGSPGGARAIFQKTDVTEWAQLHRIFEVAIEQFGGADIVCPGAGIFEPPFSNFWNPPDAPPSADKTSESRYKILDVNVTHPIRTTQMAVEHFMKRKKNGVVIHISSVGGQAPFFPTPMYIASKHAISGFVRSLARLEFPPPDIPKVRVSAVAPGLVKTPLWLDNPEKMASLAEGDPDNSAWITPEFVAEVMLELIESEGYLGGTILEVGKVVRKVEAFNDPGPPQEITSVSAAREKLEANIWASLERQSRG</sequence>
<dbReference type="Pfam" id="PF00106">
    <property type="entry name" value="adh_short"/>
    <property type="match status" value="1"/>
</dbReference>
<reference evidence="4" key="1">
    <citation type="submission" date="2020-10" db="EMBL/GenBank/DDBJ databases">
        <title>Genome Sequence of Monilinia vaccinii-corymbosi Sheds Light on Mummy Berry Disease Infection of Blueberry and Mating Type.</title>
        <authorList>
            <person name="Yow A.G."/>
            <person name="Zhang Y."/>
            <person name="Bansal K."/>
            <person name="Eacker S.M."/>
            <person name="Sullivan S."/>
            <person name="Liachko I."/>
            <person name="Cubeta M.A."/>
            <person name="Rollins J.A."/>
            <person name="Ashrafi H."/>
        </authorList>
    </citation>
    <scope>NUCLEOTIDE SEQUENCE</scope>
    <source>
        <strain evidence="4">RL-1</strain>
    </source>
</reference>
<dbReference type="PANTHER" id="PTHR44229:SF4">
    <property type="entry name" value="15-HYDROXYPROSTAGLANDIN DEHYDROGENASE [NAD(+)]"/>
    <property type="match status" value="1"/>
</dbReference>
<dbReference type="Gene3D" id="3.40.50.720">
    <property type="entry name" value="NAD(P)-binding Rossmann-like Domain"/>
    <property type="match status" value="1"/>
</dbReference>
<evidence type="ECO:0000256" key="3">
    <source>
        <dbReference type="RuleBase" id="RU000363"/>
    </source>
</evidence>
<dbReference type="PRINTS" id="PR00080">
    <property type="entry name" value="SDRFAMILY"/>
</dbReference>
<dbReference type="InterPro" id="IPR002347">
    <property type="entry name" value="SDR_fam"/>
</dbReference>
<gene>
    <name evidence="4" type="ORF">DSL72_008673</name>
</gene>
<organism evidence="4 5">
    <name type="scientific">Monilinia vaccinii-corymbosi</name>
    <dbReference type="NCBI Taxonomy" id="61207"/>
    <lineage>
        <taxon>Eukaryota</taxon>
        <taxon>Fungi</taxon>
        <taxon>Dikarya</taxon>
        <taxon>Ascomycota</taxon>
        <taxon>Pezizomycotina</taxon>
        <taxon>Leotiomycetes</taxon>
        <taxon>Helotiales</taxon>
        <taxon>Sclerotiniaceae</taxon>
        <taxon>Monilinia</taxon>
    </lineage>
</organism>
<dbReference type="InterPro" id="IPR036291">
    <property type="entry name" value="NAD(P)-bd_dom_sf"/>
</dbReference>
<keyword evidence="5" id="KW-1185">Reference proteome</keyword>
<evidence type="ECO:0000313" key="5">
    <source>
        <dbReference type="Proteomes" id="UP000672032"/>
    </source>
</evidence>
<dbReference type="Proteomes" id="UP000672032">
    <property type="component" value="Chromosome 9"/>
</dbReference>
<accession>A0A8A3PRS8</accession>
<dbReference type="FunFam" id="3.40.50.720:FF:000643">
    <property type="entry name" value="Short chain dehydrogenase/reductase family oxidoreductase, putative"/>
    <property type="match status" value="1"/>
</dbReference>
<dbReference type="PRINTS" id="PR00081">
    <property type="entry name" value="GDHRDH"/>
</dbReference>
<evidence type="ECO:0000256" key="2">
    <source>
        <dbReference type="ARBA" id="ARBA00023002"/>
    </source>
</evidence>
<dbReference type="OrthoDB" id="37659at2759"/>
<dbReference type="GO" id="GO:0005737">
    <property type="term" value="C:cytoplasm"/>
    <property type="evidence" value="ECO:0007669"/>
    <property type="project" value="TreeGrafter"/>
</dbReference>
<proteinExistence type="inferred from homology"/>
<keyword evidence="2" id="KW-0560">Oxidoreductase</keyword>
<protein>
    <recommendedName>
        <fullName evidence="6">NAD-dependent 15-hydroxyprostaglandin dehydrogenase</fullName>
    </recommendedName>
</protein>
<evidence type="ECO:0000313" key="4">
    <source>
        <dbReference type="EMBL" id="QSZ37575.1"/>
    </source>
</evidence>
<dbReference type="AlphaFoldDB" id="A0A8A3PRS8"/>
<comment type="similarity">
    <text evidence="1 3">Belongs to the short-chain dehydrogenases/reductases (SDR) family.</text>
</comment>
<dbReference type="GO" id="GO:0016616">
    <property type="term" value="F:oxidoreductase activity, acting on the CH-OH group of donors, NAD or NADP as acceptor"/>
    <property type="evidence" value="ECO:0007669"/>
    <property type="project" value="TreeGrafter"/>
</dbReference>